<keyword evidence="3" id="KW-0813">Transport</keyword>
<dbReference type="Proteomes" id="UP000190121">
    <property type="component" value="Unassembled WGS sequence"/>
</dbReference>
<comment type="similarity">
    <text evidence="2">Belongs to the outer membrane factor (OMF) (TC 1.B.17) family.</text>
</comment>
<organism evidence="8 9">
    <name type="scientific">Porphyromonas circumdentaria</name>
    <dbReference type="NCBI Taxonomy" id="29524"/>
    <lineage>
        <taxon>Bacteria</taxon>
        <taxon>Pseudomonadati</taxon>
        <taxon>Bacteroidota</taxon>
        <taxon>Bacteroidia</taxon>
        <taxon>Bacteroidales</taxon>
        <taxon>Porphyromonadaceae</taxon>
        <taxon>Porphyromonas</taxon>
    </lineage>
</organism>
<evidence type="ECO:0000313" key="8">
    <source>
        <dbReference type="EMBL" id="SJZ68469.1"/>
    </source>
</evidence>
<dbReference type="SUPFAM" id="SSF56954">
    <property type="entry name" value="Outer membrane efflux proteins (OEP)"/>
    <property type="match status" value="1"/>
</dbReference>
<sequence>MTKDRLFLLLGLTLTLLGFSTTLSLAQENSNLATNTTNSPPHRREISLEEAISIALSESSSVQVGELMIQKQKYSYREALAQLFPSVNLSGNYSYTIKKQVMYLDGFPGASSMPEEMLSRGIEIGRTNNIQGGINIALPLVNAQLWKSIAISKENLALAMEQSNTAKINKVAEVRKAFLQTLLARDAYEVLEASYRNAQNNFRLVENNYKQGLVAQYDLLRSEVQVKNLEPNLRQAQDAANTANNALLVLMGLPPQAQIYPKGTLKDYAPEIIDRYISAEHSSLNNNPTLRELAHQQKILQSSLELSKASFLPTLSVSGMYNFSFSSNKLDLDNKRLWTPFSSINFSLSVPVFSGGKRYYNVQQQKVAQLQFELNRRDVERQLTIAQKDALDKVRRAVQTYTVSQEAIKLAEQGYKIANKRFETGEATLLEVNDANIALLQARLNYHQSLFDFMVAQAELEKLEGKGWPEKK</sequence>
<dbReference type="PANTHER" id="PTHR30026:SF20">
    <property type="entry name" value="OUTER MEMBRANE PROTEIN TOLC"/>
    <property type="match status" value="1"/>
</dbReference>
<keyword evidence="5" id="KW-0812">Transmembrane</keyword>
<dbReference type="Gene3D" id="1.20.1600.10">
    <property type="entry name" value="Outer membrane efflux proteins (OEP)"/>
    <property type="match status" value="1"/>
</dbReference>
<dbReference type="STRING" id="29524.SAMN02745171_00852"/>
<dbReference type="InterPro" id="IPR051906">
    <property type="entry name" value="TolC-like"/>
</dbReference>
<protein>
    <submittedName>
        <fullName evidence="8">Outer membrane protein TolC</fullName>
    </submittedName>
</protein>
<dbReference type="GO" id="GO:0015562">
    <property type="term" value="F:efflux transmembrane transporter activity"/>
    <property type="evidence" value="ECO:0007669"/>
    <property type="project" value="InterPro"/>
</dbReference>
<evidence type="ECO:0000256" key="1">
    <source>
        <dbReference type="ARBA" id="ARBA00004442"/>
    </source>
</evidence>
<dbReference type="AlphaFoldDB" id="A0A1T4MN32"/>
<dbReference type="GO" id="GO:0015288">
    <property type="term" value="F:porin activity"/>
    <property type="evidence" value="ECO:0007669"/>
    <property type="project" value="TreeGrafter"/>
</dbReference>
<comment type="subcellular location">
    <subcellularLocation>
        <location evidence="1">Cell outer membrane</location>
    </subcellularLocation>
</comment>
<dbReference type="PANTHER" id="PTHR30026">
    <property type="entry name" value="OUTER MEMBRANE PROTEIN TOLC"/>
    <property type="match status" value="1"/>
</dbReference>
<dbReference type="OrthoDB" id="367883at2"/>
<keyword evidence="7" id="KW-0998">Cell outer membrane</keyword>
<proteinExistence type="inferred from homology"/>
<name>A0A1T4MN32_9PORP</name>
<evidence type="ECO:0000256" key="7">
    <source>
        <dbReference type="ARBA" id="ARBA00023237"/>
    </source>
</evidence>
<dbReference type="Pfam" id="PF02321">
    <property type="entry name" value="OEP"/>
    <property type="match status" value="2"/>
</dbReference>
<evidence type="ECO:0000256" key="5">
    <source>
        <dbReference type="ARBA" id="ARBA00022692"/>
    </source>
</evidence>
<dbReference type="InterPro" id="IPR003423">
    <property type="entry name" value="OMP_efflux"/>
</dbReference>
<reference evidence="9" key="1">
    <citation type="submission" date="2017-02" db="EMBL/GenBank/DDBJ databases">
        <authorList>
            <person name="Varghese N."/>
            <person name="Submissions S."/>
        </authorList>
    </citation>
    <scope>NUCLEOTIDE SEQUENCE [LARGE SCALE GENOMIC DNA]</scope>
    <source>
        <strain evidence="9">ATCC 51356</strain>
    </source>
</reference>
<evidence type="ECO:0000256" key="4">
    <source>
        <dbReference type="ARBA" id="ARBA00022452"/>
    </source>
</evidence>
<dbReference type="RefSeq" id="WP_078736792.1">
    <property type="nucleotide sequence ID" value="NZ_FUXE01000007.1"/>
</dbReference>
<dbReference type="EMBL" id="FUXE01000007">
    <property type="protein sequence ID" value="SJZ68469.1"/>
    <property type="molecule type" value="Genomic_DNA"/>
</dbReference>
<keyword evidence="9" id="KW-1185">Reference proteome</keyword>
<keyword evidence="4" id="KW-1134">Transmembrane beta strand</keyword>
<evidence type="ECO:0000313" key="9">
    <source>
        <dbReference type="Proteomes" id="UP000190121"/>
    </source>
</evidence>
<evidence type="ECO:0000256" key="6">
    <source>
        <dbReference type="ARBA" id="ARBA00023136"/>
    </source>
</evidence>
<evidence type="ECO:0000256" key="3">
    <source>
        <dbReference type="ARBA" id="ARBA00022448"/>
    </source>
</evidence>
<dbReference type="GO" id="GO:0009279">
    <property type="term" value="C:cell outer membrane"/>
    <property type="evidence" value="ECO:0007669"/>
    <property type="project" value="UniProtKB-SubCell"/>
</dbReference>
<keyword evidence="6" id="KW-0472">Membrane</keyword>
<gene>
    <name evidence="8" type="ORF">SAMN02745171_00852</name>
</gene>
<dbReference type="GO" id="GO:1990281">
    <property type="term" value="C:efflux pump complex"/>
    <property type="evidence" value="ECO:0007669"/>
    <property type="project" value="TreeGrafter"/>
</dbReference>
<evidence type="ECO:0000256" key="2">
    <source>
        <dbReference type="ARBA" id="ARBA00007613"/>
    </source>
</evidence>
<accession>A0A1T4MN32</accession>